<keyword evidence="3" id="KW-1003">Cell membrane</keyword>
<dbReference type="EnsemblBacteria" id="ABC24248">
    <property type="protein sequence ID" value="ABC24248"/>
    <property type="gene ID" value="Rru_A3454"/>
</dbReference>
<organism evidence="9 10">
    <name type="scientific">Rhodospirillum rubrum (strain ATCC 11170 / ATH 1.1.1 / DSM 467 / LMG 4362 / NCIMB 8255 / S1)</name>
    <dbReference type="NCBI Taxonomy" id="269796"/>
    <lineage>
        <taxon>Bacteria</taxon>
        <taxon>Pseudomonadati</taxon>
        <taxon>Pseudomonadota</taxon>
        <taxon>Alphaproteobacteria</taxon>
        <taxon>Rhodospirillales</taxon>
        <taxon>Rhodospirillaceae</taxon>
        <taxon>Rhodospirillum</taxon>
    </lineage>
</organism>
<keyword evidence="10" id="KW-1185">Reference proteome</keyword>
<dbReference type="EMBL" id="CP000230">
    <property type="protein sequence ID" value="ABC24248.1"/>
    <property type="molecule type" value="Genomic_DNA"/>
</dbReference>
<gene>
    <name evidence="9" type="ordered locus">Rru_A3454</name>
</gene>
<feature type="transmembrane region" description="Helical" evidence="7">
    <location>
        <begin position="258"/>
        <end position="283"/>
    </location>
</feature>
<feature type="transmembrane region" description="Helical" evidence="7">
    <location>
        <begin position="94"/>
        <end position="124"/>
    </location>
</feature>
<dbReference type="KEGG" id="rru:Rru_A3454"/>
<proteinExistence type="inferred from homology"/>
<dbReference type="Proteomes" id="UP000001929">
    <property type="component" value="Chromosome"/>
</dbReference>
<feature type="domain" description="ABC transmembrane type-1" evidence="8">
    <location>
        <begin position="94"/>
        <end position="283"/>
    </location>
</feature>
<reference evidence="9 10" key="1">
    <citation type="journal article" date="2011" name="Stand. Genomic Sci.">
        <title>Complete genome sequence of Rhodospirillum rubrum type strain (S1).</title>
        <authorList>
            <person name="Munk A.C."/>
            <person name="Copeland A."/>
            <person name="Lucas S."/>
            <person name="Lapidus A."/>
            <person name="Del Rio T.G."/>
            <person name="Barry K."/>
            <person name="Detter J.C."/>
            <person name="Hammon N."/>
            <person name="Israni S."/>
            <person name="Pitluck S."/>
            <person name="Brettin T."/>
            <person name="Bruce D."/>
            <person name="Han C."/>
            <person name="Tapia R."/>
            <person name="Gilna P."/>
            <person name="Schmutz J."/>
            <person name="Larimer F."/>
            <person name="Land M."/>
            <person name="Kyrpides N.C."/>
            <person name="Mavromatis K."/>
            <person name="Richardson P."/>
            <person name="Rohde M."/>
            <person name="Goker M."/>
            <person name="Klenk H.P."/>
            <person name="Zhang Y."/>
            <person name="Roberts G.P."/>
            <person name="Reslewic S."/>
            <person name="Schwartz D.C."/>
        </authorList>
    </citation>
    <scope>NUCLEOTIDE SEQUENCE [LARGE SCALE GENOMIC DNA]</scope>
    <source>
        <strain evidence="10">ATCC 11170 / ATH 1.1.1 / DSM 467 / LMG 4362 / NCIMB 8255 / S1</strain>
    </source>
</reference>
<dbReference type="CDD" id="cd06261">
    <property type="entry name" value="TM_PBP2"/>
    <property type="match status" value="1"/>
</dbReference>
<accession>Q2RNP7</accession>
<dbReference type="PANTHER" id="PTHR30151">
    <property type="entry name" value="ALKANE SULFONATE ABC TRANSPORTER-RELATED, MEMBRANE SUBUNIT"/>
    <property type="match status" value="1"/>
</dbReference>
<dbReference type="Gene3D" id="1.10.3720.10">
    <property type="entry name" value="MetI-like"/>
    <property type="match status" value="1"/>
</dbReference>
<dbReference type="RefSeq" id="WP_011391201.1">
    <property type="nucleotide sequence ID" value="NC_007643.1"/>
</dbReference>
<name>Q2RNP7_RHORT</name>
<dbReference type="PhylomeDB" id="Q2RNP7"/>
<evidence type="ECO:0000256" key="4">
    <source>
        <dbReference type="ARBA" id="ARBA00022692"/>
    </source>
</evidence>
<dbReference type="GO" id="GO:0055085">
    <property type="term" value="P:transmembrane transport"/>
    <property type="evidence" value="ECO:0007669"/>
    <property type="project" value="InterPro"/>
</dbReference>
<evidence type="ECO:0000256" key="2">
    <source>
        <dbReference type="ARBA" id="ARBA00022448"/>
    </source>
</evidence>
<keyword evidence="5 7" id="KW-1133">Transmembrane helix</keyword>
<sequence>MATNAKGPAAWVGRAFPVLVVGAVLLCLWYAAALLLNQGLVDQAMVRSGQQWSIGQRLEAAATHQRPILPTPVQVGAELWKSVVMTKPTSPRGLLLHTGVTGASTLVGFVLGTLLGLVIAVGIVRFRVLEASLLPWVIASQTIPILAIAPMVVVVLGAIGLTGLVPKAIISMYLCFFPVTVGMVKGLRSADALSMDLMRTYAARPSQVFWRLRLPAALPYLFASMKVAIAAALVGAIVGELPTGAAMGLGARLLAGSYYGQTVQMWAALVMAAALSLFLVFLVGRAEWLVRRLTGGFV</sequence>
<protein>
    <submittedName>
        <fullName evidence="9">Binding-protein-dependent transport systems inner membrane component</fullName>
    </submittedName>
</protein>
<evidence type="ECO:0000256" key="7">
    <source>
        <dbReference type="RuleBase" id="RU363032"/>
    </source>
</evidence>
<feature type="transmembrane region" description="Helical" evidence="7">
    <location>
        <begin position="12"/>
        <end position="32"/>
    </location>
</feature>
<evidence type="ECO:0000313" key="9">
    <source>
        <dbReference type="EMBL" id="ABC24248.1"/>
    </source>
</evidence>
<comment type="subcellular location">
    <subcellularLocation>
        <location evidence="1 7">Cell membrane</location>
        <topology evidence="1 7">Multi-pass membrane protein</topology>
    </subcellularLocation>
</comment>
<dbReference type="GO" id="GO:0005886">
    <property type="term" value="C:plasma membrane"/>
    <property type="evidence" value="ECO:0007669"/>
    <property type="project" value="UniProtKB-SubCell"/>
</dbReference>
<dbReference type="PATRIC" id="fig|269796.9.peg.3570"/>
<keyword evidence="6 7" id="KW-0472">Membrane</keyword>
<dbReference type="PROSITE" id="PS50928">
    <property type="entry name" value="ABC_TM1"/>
    <property type="match status" value="1"/>
</dbReference>
<feature type="transmembrane region" description="Helical" evidence="7">
    <location>
        <begin position="136"/>
        <end position="162"/>
    </location>
</feature>
<dbReference type="InterPro" id="IPR035906">
    <property type="entry name" value="MetI-like_sf"/>
</dbReference>
<evidence type="ECO:0000259" key="8">
    <source>
        <dbReference type="PROSITE" id="PS50928"/>
    </source>
</evidence>
<evidence type="ECO:0000256" key="6">
    <source>
        <dbReference type="ARBA" id="ARBA00023136"/>
    </source>
</evidence>
<dbReference type="STRING" id="269796.Rru_A3454"/>
<dbReference type="HOGENOM" id="CLU_046113_2_1_5"/>
<evidence type="ECO:0000256" key="5">
    <source>
        <dbReference type="ARBA" id="ARBA00022989"/>
    </source>
</evidence>
<dbReference type="PANTHER" id="PTHR30151:SF20">
    <property type="entry name" value="ABC TRANSPORTER PERMEASE PROTEIN HI_0355-RELATED"/>
    <property type="match status" value="1"/>
</dbReference>
<dbReference type="AlphaFoldDB" id="Q2RNP7"/>
<dbReference type="InterPro" id="IPR000515">
    <property type="entry name" value="MetI-like"/>
</dbReference>
<keyword evidence="4 7" id="KW-0812">Transmembrane</keyword>
<feature type="transmembrane region" description="Helical" evidence="7">
    <location>
        <begin position="217"/>
        <end position="238"/>
    </location>
</feature>
<dbReference type="SUPFAM" id="SSF161098">
    <property type="entry name" value="MetI-like"/>
    <property type="match status" value="1"/>
</dbReference>
<evidence type="ECO:0000256" key="3">
    <source>
        <dbReference type="ARBA" id="ARBA00022475"/>
    </source>
</evidence>
<dbReference type="eggNOG" id="COG0600">
    <property type="taxonomic scope" value="Bacteria"/>
</dbReference>
<comment type="similarity">
    <text evidence="7">Belongs to the binding-protein-dependent transport system permease family.</text>
</comment>
<keyword evidence="2 7" id="KW-0813">Transport</keyword>
<evidence type="ECO:0000256" key="1">
    <source>
        <dbReference type="ARBA" id="ARBA00004651"/>
    </source>
</evidence>
<dbReference type="Pfam" id="PF00528">
    <property type="entry name" value="BPD_transp_1"/>
    <property type="match status" value="1"/>
</dbReference>
<evidence type="ECO:0000313" key="10">
    <source>
        <dbReference type="Proteomes" id="UP000001929"/>
    </source>
</evidence>